<dbReference type="Pfam" id="PF00356">
    <property type="entry name" value="LacI"/>
    <property type="match status" value="1"/>
</dbReference>
<proteinExistence type="predicted"/>
<protein>
    <submittedName>
        <fullName evidence="5">Catabolite control protein A</fullName>
    </submittedName>
</protein>
<name>A0A510Y9U6_MARHA</name>
<reference evidence="5 6" key="1">
    <citation type="submission" date="2019-07" db="EMBL/GenBank/DDBJ databases">
        <title>Whole genome shotgun sequence of Marinococcus halophilus NBRC 102359.</title>
        <authorList>
            <person name="Hosoyama A."/>
            <person name="Uohara A."/>
            <person name="Ohji S."/>
            <person name="Ichikawa N."/>
        </authorList>
    </citation>
    <scope>NUCLEOTIDE SEQUENCE [LARGE SCALE GENOMIC DNA]</scope>
    <source>
        <strain evidence="5 6">NBRC 102359</strain>
    </source>
</reference>
<dbReference type="PANTHER" id="PTHR30146">
    <property type="entry name" value="LACI-RELATED TRANSCRIPTIONAL REPRESSOR"/>
    <property type="match status" value="1"/>
</dbReference>
<dbReference type="Gene3D" id="1.10.260.40">
    <property type="entry name" value="lambda repressor-like DNA-binding domains"/>
    <property type="match status" value="1"/>
</dbReference>
<dbReference type="InterPro" id="IPR010982">
    <property type="entry name" value="Lambda_DNA-bd_dom_sf"/>
</dbReference>
<evidence type="ECO:0000256" key="1">
    <source>
        <dbReference type="ARBA" id="ARBA00023015"/>
    </source>
</evidence>
<dbReference type="InterPro" id="IPR028082">
    <property type="entry name" value="Peripla_BP_I"/>
</dbReference>
<dbReference type="OrthoDB" id="1639518at2"/>
<dbReference type="GO" id="GO:0000976">
    <property type="term" value="F:transcription cis-regulatory region binding"/>
    <property type="evidence" value="ECO:0007669"/>
    <property type="project" value="TreeGrafter"/>
</dbReference>
<dbReference type="InterPro" id="IPR046335">
    <property type="entry name" value="LacI/GalR-like_sensor"/>
</dbReference>
<comment type="caution">
    <text evidence="5">The sequence shown here is derived from an EMBL/GenBank/DDBJ whole genome shotgun (WGS) entry which is preliminary data.</text>
</comment>
<dbReference type="CDD" id="cd01392">
    <property type="entry name" value="HTH_LacI"/>
    <property type="match status" value="1"/>
</dbReference>
<dbReference type="CDD" id="cd19977">
    <property type="entry name" value="PBP1_EndR-like"/>
    <property type="match status" value="1"/>
</dbReference>
<keyword evidence="2" id="KW-0238">DNA-binding</keyword>
<sequence length="338" mass="38487">MRKNVTLRDVAKEANVSISTVSQFMNGRFTYMGEETKGRIEQAIAQLNYRPNAIARGLKQQKTTTIGVIIANVVHRFSTLVVRAIEDMCIKYNYHVIICNADDDETKEKQYIDMLMAKQIDGMIIIPSSQDRKNYEDILSYQIPLVFLDRTVEQSEAPSVVVNNYKASYEAVRHLIDRGYRNIGFIGPELKMNTRKERFRGFEEALRTAGIAENEKLMYHGEVNGAQKALSAMLSRQQKPDALFISNDRMLVEALTFAKTYALNIPEDLALVTFDEVEYASFFSPSLTTIEQPAYQMGEEAAELLLKQVNDGVPAEELSREYVHRTTFHVRDSTEIKA</sequence>
<evidence type="ECO:0000256" key="3">
    <source>
        <dbReference type="ARBA" id="ARBA00023163"/>
    </source>
</evidence>
<dbReference type="SUPFAM" id="SSF47413">
    <property type="entry name" value="lambda repressor-like DNA-binding domains"/>
    <property type="match status" value="1"/>
</dbReference>
<keyword evidence="3" id="KW-0804">Transcription</keyword>
<keyword evidence="6" id="KW-1185">Reference proteome</keyword>
<evidence type="ECO:0000313" key="6">
    <source>
        <dbReference type="Proteomes" id="UP000321051"/>
    </source>
</evidence>
<feature type="domain" description="HTH lacI-type" evidence="4">
    <location>
        <begin position="5"/>
        <end position="60"/>
    </location>
</feature>
<dbReference type="EMBL" id="BJUN01000032">
    <property type="protein sequence ID" value="GEK60166.1"/>
    <property type="molecule type" value="Genomic_DNA"/>
</dbReference>
<dbReference type="SMART" id="SM00354">
    <property type="entry name" value="HTH_LACI"/>
    <property type="match status" value="1"/>
</dbReference>
<dbReference type="Proteomes" id="UP000321051">
    <property type="component" value="Unassembled WGS sequence"/>
</dbReference>
<dbReference type="GO" id="GO:0003700">
    <property type="term" value="F:DNA-binding transcription factor activity"/>
    <property type="evidence" value="ECO:0007669"/>
    <property type="project" value="TreeGrafter"/>
</dbReference>
<dbReference type="PROSITE" id="PS00356">
    <property type="entry name" value="HTH_LACI_1"/>
    <property type="match status" value="1"/>
</dbReference>
<dbReference type="Pfam" id="PF13377">
    <property type="entry name" value="Peripla_BP_3"/>
    <property type="match status" value="1"/>
</dbReference>
<dbReference type="InterPro" id="IPR000843">
    <property type="entry name" value="HTH_LacI"/>
</dbReference>
<dbReference type="PROSITE" id="PS50932">
    <property type="entry name" value="HTH_LACI_2"/>
    <property type="match status" value="1"/>
</dbReference>
<evidence type="ECO:0000259" key="4">
    <source>
        <dbReference type="PROSITE" id="PS50932"/>
    </source>
</evidence>
<keyword evidence="1" id="KW-0805">Transcription regulation</keyword>
<gene>
    <name evidence="5" type="ORF">MHA01_30710</name>
</gene>
<dbReference type="PANTHER" id="PTHR30146:SF109">
    <property type="entry name" value="HTH-TYPE TRANSCRIPTIONAL REGULATOR GALS"/>
    <property type="match status" value="1"/>
</dbReference>
<dbReference type="STRING" id="1371.GCA_900166605_00280"/>
<organism evidence="5 6">
    <name type="scientific">Marinococcus halophilus</name>
    <dbReference type="NCBI Taxonomy" id="1371"/>
    <lineage>
        <taxon>Bacteria</taxon>
        <taxon>Bacillati</taxon>
        <taxon>Bacillota</taxon>
        <taxon>Bacilli</taxon>
        <taxon>Bacillales</taxon>
        <taxon>Bacillaceae</taxon>
        <taxon>Marinococcus</taxon>
    </lineage>
</organism>
<accession>A0A510Y9U6</accession>
<dbReference type="SUPFAM" id="SSF53822">
    <property type="entry name" value="Periplasmic binding protein-like I"/>
    <property type="match status" value="1"/>
</dbReference>
<dbReference type="AlphaFoldDB" id="A0A510Y9U6"/>
<evidence type="ECO:0000313" key="5">
    <source>
        <dbReference type="EMBL" id="GEK60166.1"/>
    </source>
</evidence>
<evidence type="ECO:0000256" key="2">
    <source>
        <dbReference type="ARBA" id="ARBA00023125"/>
    </source>
</evidence>
<dbReference type="RefSeq" id="WP_079474631.1">
    <property type="nucleotide sequence ID" value="NZ_BJUN01000032.1"/>
</dbReference>
<dbReference type="Gene3D" id="3.40.50.2300">
    <property type="match status" value="2"/>
</dbReference>